<protein>
    <submittedName>
        <fullName evidence="3">NIPSNAP family protein</fullName>
    </submittedName>
</protein>
<dbReference type="Gene3D" id="3.30.70.100">
    <property type="match status" value="2"/>
</dbReference>
<dbReference type="InterPro" id="IPR011008">
    <property type="entry name" value="Dimeric_a/b-barrel"/>
</dbReference>
<keyword evidence="1" id="KW-0732">Signal</keyword>
<evidence type="ECO:0000259" key="2">
    <source>
        <dbReference type="Pfam" id="PF07978"/>
    </source>
</evidence>
<dbReference type="SUPFAM" id="SSF54909">
    <property type="entry name" value="Dimeric alpha+beta barrel"/>
    <property type="match status" value="2"/>
</dbReference>
<feature type="domain" description="NIPSNAP" evidence="2">
    <location>
        <begin position="148"/>
        <end position="251"/>
    </location>
</feature>
<feature type="domain" description="NIPSNAP" evidence="2">
    <location>
        <begin position="29"/>
        <end position="114"/>
    </location>
</feature>
<gene>
    <name evidence="3" type="ORF">ACFSR2_10200</name>
</gene>
<dbReference type="RefSeq" id="WP_340237190.1">
    <property type="nucleotide sequence ID" value="NZ_JBBEWC010000007.1"/>
</dbReference>
<dbReference type="Pfam" id="PF07978">
    <property type="entry name" value="NIPSNAP"/>
    <property type="match status" value="2"/>
</dbReference>
<sequence length="252" mass="29179">MKKVFWFILLTTLSYCSYAQTAAAKKEFYEIRTYELRFGSPAANLENYIKNALIPTLNRLGVSNVGVFKEIAKSEPAKIYVFIPYASIEQYATINTQLKSDAKFKEASQEYNSLMPDKAPYARYTTSLLSAFDGLPKMIKPTAEQRFFELRTYESFSDDAARRKIKMFNDDEIKIFYNTKLNPVFFGEVVAGEHQPCLTYMLTFKNMEERDTNWKAFSADPDWKRVSALPEYANTVSRIIRVFLEPTTYSQI</sequence>
<evidence type="ECO:0000313" key="3">
    <source>
        <dbReference type="EMBL" id="MFD2521257.1"/>
    </source>
</evidence>
<dbReference type="EMBL" id="JBHULC010000009">
    <property type="protein sequence ID" value="MFD2521257.1"/>
    <property type="molecule type" value="Genomic_DNA"/>
</dbReference>
<organism evidence="3 4">
    <name type="scientific">Emticicia soli</name>
    <dbReference type="NCBI Taxonomy" id="2027878"/>
    <lineage>
        <taxon>Bacteria</taxon>
        <taxon>Pseudomonadati</taxon>
        <taxon>Bacteroidota</taxon>
        <taxon>Cytophagia</taxon>
        <taxon>Cytophagales</taxon>
        <taxon>Leadbetterellaceae</taxon>
        <taxon>Emticicia</taxon>
    </lineage>
</organism>
<feature type="signal peptide" evidence="1">
    <location>
        <begin position="1"/>
        <end position="19"/>
    </location>
</feature>
<reference evidence="4" key="1">
    <citation type="journal article" date="2019" name="Int. J. Syst. Evol. Microbiol.">
        <title>The Global Catalogue of Microorganisms (GCM) 10K type strain sequencing project: providing services to taxonomists for standard genome sequencing and annotation.</title>
        <authorList>
            <consortium name="The Broad Institute Genomics Platform"/>
            <consortium name="The Broad Institute Genome Sequencing Center for Infectious Disease"/>
            <person name="Wu L."/>
            <person name="Ma J."/>
        </authorList>
    </citation>
    <scope>NUCLEOTIDE SEQUENCE [LARGE SCALE GENOMIC DNA]</scope>
    <source>
        <strain evidence="4">KCTC 52344</strain>
    </source>
</reference>
<dbReference type="Proteomes" id="UP001597510">
    <property type="component" value="Unassembled WGS sequence"/>
</dbReference>
<evidence type="ECO:0000256" key="1">
    <source>
        <dbReference type="SAM" id="SignalP"/>
    </source>
</evidence>
<dbReference type="InterPro" id="IPR012577">
    <property type="entry name" value="NIPSNAP"/>
</dbReference>
<comment type="caution">
    <text evidence="3">The sequence shown here is derived from an EMBL/GenBank/DDBJ whole genome shotgun (WGS) entry which is preliminary data.</text>
</comment>
<name>A0ABW5J5G8_9BACT</name>
<evidence type="ECO:0000313" key="4">
    <source>
        <dbReference type="Proteomes" id="UP001597510"/>
    </source>
</evidence>
<proteinExistence type="predicted"/>
<accession>A0ABW5J5G8</accession>
<feature type="chain" id="PRO_5046833843" evidence="1">
    <location>
        <begin position="20"/>
        <end position="252"/>
    </location>
</feature>
<keyword evidence="4" id="KW-1185">Reference proteome</keyword>